<dbReference type="InterPro" id="IPR029063">
    <property type="entry name" value="SAM-dependent_MTases_sf"/>
</dbReference>
<dbReference type="HOGENOM" id="CLU_048199_1_0_1"/>
<dbReference type="GO" id="GO:0005829">
    <property type="term" value="C:cytosol"/>
    <property type="evidence" value="ECO:0007669"/>
    <property type="project" value="TreeGrafter"/>
</dbReference>
<dbReference type="PANTHER" id="PTHR11558">
    <property type="entry name" value="SPERMIDINE/SPERMINE SYNTHASE"/>
    <property type="match status" value="1"/>
</dbReference>
<dbReference type="GeneID" id="5232526"/>
<evidence type="ECO:0000256" key="1">
    <source>
        <dbReference type="ARBA" id="ARBA00007867"/>
    </source>
</evidence>
<sequence>MTKAFTMSPSVVETGASTIVAQDIDLETFQHDTITYHANDNTYWFYEKSKESFPGQAFGLEVSKILYHTKSEFQDILIFESKTFGNVLILNGIIQCTEKDEFAYQELITHIPIMSHPNPKKVLVIGGGDCGVIRELVKHVGASSSSNGVVDDDDEENNTGAQEGIIDSITMVEIDDMVIKLLTQFLPQMAKYHNHPKVNLIIDDGFKFLRETTEKFDVIITDSSDPEGPAEEFFQTNYFKLLSNSLNHDGIVIMQSLENIWLELKYLKELIQKASKVFDNVKYCQCYMPSYTSGQLGLIVATNNKNVDLTQPLRTFDRHKESQLFKYYNQRVHSNSFVLPTWADDYLNGGNK</sequence>
<dbReference type="GO" id="GO:0004766">
    <property type="term" value="F:spermidine synthase activity"/>
    <property type="evidence" value="ECO:0007669"/>
    <property type="project" value="TreeGrafter"/>
</dbReference>
<dbReference type="Pfam" id="PF17284">
    <property type="entry name" value="Spermine_synt_N"/>
    <property type="match status" value="1"/>
</dbReference>
<dbReference type="InParanoid" id="A5E1B2"/>
<dbReference type="OMA" id="HIYNEMI"/>
<dbReference type="InterPro" id="IPR037163">
    <property type="entry name" value="Spermidine_synt_N_sf"/>
</dbReference>
<feature type="region of interest" description="Disordered" evidence="4">
    <location>
        <begin position="143"/>
        <end position="162"/>
    </location>
</feature>
<evidence type="ECO:0000256" key="2">
    <source>
        <dbReference type="ARBA" id="ARBA00022679"/>
    </source>
</evidence>
<dbReference type="FunCoup" id="A5E1B2">
    <property type="interactions" value="107"/>
</dbReference>
<dbReference type="InterPro" id="IPR001045">
    <property type="entry name" value="Spermi_synthase"/>
</dbReference>
<dbReference type="Proteomes" id="UP000001996">
    <property type="component" value="Unassembled WGS sequence"/>
</dbReference>
<comment type="similarity">
    <text evidence="1">Belongs to the spermidine/spermine synthase family.</text>
</comment>
<gene>
    <name evidence="6" type="ORF">LELG_03399</name>
</gene>
<dbReference type="PANTHER" id="PTHR11558:SF11">
    <property type="entry name" value="SPERMIDINE SYNTHASE"/>
    <property type="match status" value="1"/>
</dbReference>
<organism evidence="6 7">
    <name type="scientific">Lodderomyces elongisporus (strain ATCC 11503 / CBS 2605 / JCM 1781 / NBRC 1676 / NRRL YB-4239)</name>
    <name type="common">Yeast</name>
    <name type="synonym">Saccharomyces elongisporus</name>
    <dbReference type="NCBI Taxonomy" id="379508"/>
    <lineage>
        <taxon>Eukaryota</taxon>
        <taxon>Fungi</taxon>
        <taxon>Dikarya</taxon>
        <taxon>Ascomycota</taxon>
        <taxon>Saccharomycotina</taxon>
        <taxon>Pichiomycetes</taxon>
        <taxon>Debaryomycetaceae</taxon>
        <taxon>Candida/Lodderomyces clade</taxon>
        <taxon>Lodderomyces</taxon>
    </lineage>
</organism>
<dbReference type="HAMAP" id="MF_00198">
    <property type="entry name" value="Spermidine_synth"/>
    <property type="match status" value="1"/>
</dbReference>
<dbReference type="PROSITE" id="PS01330">
    <property type="entry name" value="PABS_1"/>
    <property type="match status" value="1"/>
</dbReference>
<dbReference type="KEGG" id="lel:PVL30_002895"/>
<dbReference type="InterPro" id="IPR030373">
    <property type="entry name" value="PABS_CS"/>
</dbReference>
<dbReference type="AlphaFoldDB" id="A5E1B2"/>
<keyword evidence="3" id="KW-0620">Polyamine biosynthesis</keyword>
<dbReference type="InterPro" id="IPR035246">
    <property type="entry name" value="Spermidine_synt_N"/>
</dbReference>
<dbReference type="EMBL" id="CH981527">
    <property type="protein sequence ID" value="EDK45220.1"/>
    <property type="molecule type" value="Genomic_DNA"/>
</dbReference>
<dbReference type="GO" id="GO:0016768">
    <property type="term" value="F:spermine synthase activity"/>
    <property type="evidence" value="ECO:0007669"/>
    <property type="project" value="EnsemblFungi"/>
</dbReference>
<feature type="active site" description="Proton acceptor" evidence="3">
    <location>
        <position position="222"/>
    </location>
</feature>
<dbReference type="VEuPathDB" id="FungiDB:LELG_03399"/>
<proteinExistence type="inferred from homology"/>
<evidence type="ECO:0000256" key="4">
    <source>
        <dbReference type="SAM" id="MobiDB-lite"/>
    </source>
</evidence>
<evidence type="ECO:0000256" key="3">
    <source>
        <dbReference type="PROSITE-ProRule" id="PRU00354"/>
    </source>
</evidence>
<dbReference type="PROSITE" id="PS51006">
    <property type="entry name" value="PABS_2"/>
    <property type="match status" value="1"/>
</dbReference>
<dbReference type="InterPro" id="IPR030374">
    <property type="entry name" value="PABS"/>
</dbReference>
<dbReference type="STRING" id="379508.A5E1B2"/>
<evidence type="ECO:0000313" key="6">
    <source>
        <dbReference type="EMBL" id="EDK45220.1"/>
    </source>
</evidence>
<dbReference type="GO" id="GO:0015940">
    <property type="term" value="P:pantothenate biosynthetic process"/>
    <property type="evidence" value="ECO:0007669"/>
    <property type="project" value="EnsemblFungi"/>
</dbReference>
<dbReference type="Gene3D" id="3.40.50.150">
    <property type="entry name" value="Vaccinia Virus protein VP39"/>
    <property type="match status" value="1"/>
</dbReference>
<evidence type="ECO:0000313" key="7">
    <source>
        <dbReference type="Proteomes" id="UP000001996"/>
    </source>
</evidence>
<dbReference type="Gene3D" id="2.30.140.10">
    <property type="entry name" value="Spermidine synthase, tetramerisation domain"/>
    <property type="match status" value="1"/>
</dbReference>
<dbReference type="Pfam" id="PF01564">
    <property type="entry name" value="Spermine_synth"/>
    <property type="match status" value="1"/>
</dbReference>
<keyword evidence="2 3" id="KW-0808">Transferase</keyword>
<dbReference type="SUPFAM" id="SSF53335">
    <property type="entry name" value="S-adenosyl-L-methionine-dependent methyltransferases"/>
    <property type="match status" value="1"/>
</dbReference>
<dbReference type="OrthoDB" id="38125at2759"/>
<keyword evidence="7" id="KW-1185">Reference proteome</keyword>
<dbReference type="CDD" id="cd02440">
    <property type="entry name" value="AdoMet_MTases"/>
    <property type="match status" value="1"/>
</dbReference>
<dbReference type="eggNOG" id="KOG1562">
    <property type="taxonomic scope" value="Eukaryota"/>
</dbReference>
<evidence type="ECO:0000259" key="5">
    <source>
        <dbReference type="PROSITE" id="PS51006"/>
    </source>
</evidence>
<dbReference type="GO" id="GO:0008295">
    <property type="term" value="P:spermidine biosynthetic process"/>
    <property type="evidence" value="ECO:0007669"/>
    <property type="project" value="TreeGrafter"/>
</dbReference>
<protein>
    <submittedName>
        <fullName evidence="6">Spermine synthase</fullName>
    </submittedName>
</protein>
<name>A5E1B2_LODEL</name>
<feature type="domain" description="PABS" evidence="5">
    <location>
        <begin position="42"/>
        <end position="303"/>
    </location>
</feature>
<dbReference type="GO" id="GO:0006597">
    <property type="term" value="P:spermine biosynthetic process"/>
    <property type="evidence" value="ECO:0007669"/>
    <property type="project" value="EnsemblFungi"/>
</dbReference>
<accession>A5E1B2</accession>
<reference evidence="6 7" key="1">
    <citation type="journal article" date="2009" name="Nature">
        <title>Evolution of pathogenicity and sexual reproduction in eight Candida genomes.</title>
        <authorList>
            <person name="Butler G."/>
            <person name="Rasmussen M.D."/>
            <person name="Lin M.F."/>
            <person name="Santos M.A."/>
            <person name="Sakthikumar S."/>
            <person name="Munro C.A."/>
            <person name="Rheinbay E."/>
            <person name="Grabherr M."/>
            <person name="Forche A."/>
            <person name="Reedy J.L."/>
            <person name="Agrafioti I."/>
            <person name="Arnaud M.B."/>
            <person name="Bates S."/>
            <person name="Brown A.J."/>
            <person name="Brunke S."/>
            <person name="Costanzo M.C."/>
            <person name="Fitzpatrick D.A."/>
            <person name="de Groot P.W."/>
            <person name="Harris D."/>
            <person name="Hoyer L.L."/>
            <person name="Hube B."/>
            <person name="Klis F.M."/>
            <person name="Kodira C."/>
            <person name="Lennard N."/>
            <person name="Logue M.E."/>
            <person name="Martin R."/>
            <person name="Neiman A.M."/>
            <person name="Nikolaou E."/>
            <person name="Quail M.A."/>
            <person name="Quinn J."/>
            <person name="Santos M.C."/>
            <person name="Schmitzberger F.F."/>
            <person name="Sherlock G."/>
            <person name="Shah P."/>
            <person name="Silverstein K.A."/>
            <person name="Skrzypek M.S."/>
            <person name="Soll D."/>
            <person name="Staggs R."/>
            <person name="Stansfield I."/>
            <person name="Stumpf M.P."/>
            <person name="Sudbery P.E."/>
            <person name="Srikantha T."/>
            <person name="Zeng Q."/>
            <person name="Berman J."/>
            <person name="Berriman M."/>
            <person name="Heitman J."/>
            <person name="Gow N.A."/>
            <person name="Lorenz M.C."/>
            <person name="Birren B.W."/>
            <person name="Kellis M."/>
            <person name="Cuomo C.A."/>
        </authorList>
    </citation>
    <scope>NUCLEOTIDE SEQUENCE [LARGE SCALE GENOMIC DNA]</scope>
    <source>
        <strain evidence="7">ATCC 11503 / BCRC 21390 / CBS 2605 / JCM 1781 / NBRC 1676 / NRRL YB-4239</strain>
    </source>
</reference>